<name>A0A4R3JCX7_9PROT</name>
<evidence type="ECO:0000256" key="1">
    <source>
        <dbReference type="SAM" id="MobiDB-lite"/>
    </source>
</evidence>
<comment type="caution">
    <text evidence="2">The sequence shown here is derived from an EMBL/GenBank/DDBJ whole genome shotgun (WGS) entry which is preliminary data.</text>
</comment>
<proteinExistence type="predicted"/>
<gene>
    <name evidence="2" type="ORF">EDD55_103255</name>
</gene>
<evidence type="ECO:0000313" key="3">
    <source>
        <dbReference type="Proteomes" id="UP000295304"/>
    </source>
</evidence>
<dbReference type="EMBL" id="SLZW01000003">
    <property type="protein sequence ID" value="TCS63632.1"/>
    <property type="molecule type" value="Genomic_DNA"/>
</dbReference>
<dbReference type="Proteomes" id="UP000295304">
    <property type="component" value="Unassembled WGS sequence"/>
</dbReference>
<protein>
    <submittedName>
        <fullName evidence="2">Uncharacterized protein</fullName>
    </submittedName>
</protein>
<evidence type="ECO:0000313" key="2">
    <source>
        <dbReference type="EMBL" id="TCS63632.1"/>
    </source>
</evidence>
<feature type="region of interest" description="Disordered" evidence="1">
    <location>
        <begin position="1"/>
        <end position="53"/>
    </location>
</feature>
<organism evidence="2 3">
    <name type="scientific">Varunaivibrio sulfuroxidans</name>
    <dbReference type="NCBI Taxonomy" id="1773489"/>
    <lineage>
        <taxon>Bacteria</taxon>
        <taxon>Pseudomonadati</taxon>
        <taxon>Pseudomonadota</taxon>
        <taxon>Alphaproteobacteria</taxon>
        <taxon>Rhodospirillales</taxon>
        <taxon>Magnetovibrionaceae</taxon>
        <taxon>Varunaivibrio</taxon>
    </lineage>
</organism>
<sequence>MDIKRTVSENLGARPGAHARLGGAPRQTKGAAVPGVQRSSAQPESYQLARDAGARARVFHTPETPQNTASLARLDRILSSGQPLRGDVPRGYYLNIVV</sequence>
<accession>A0A4R3JCX7</accession>
<dbReference type="AlphaFoldDB" id="A0A4R3JCX7"/>
<reference evidence="2 3" key="1">
    <citation type="submission" date="2019-03" db="EMBL/GenBank/DDBJ databases">
        <title>Genomic Encyclopedia of Type Strains, Phase IV (KMG-IV): sequencing the most valuable type-strain genomes for metagenomic binning, comparative biology and taxonomic classification.</title>
        <authorList>
            <person name="Goeker M."/>
        </authorList>
    </citation>
    <scope>NUCLEOTIDE SEQUENCE [LARGE SCALE GENOMIC DNA]</scope>
    <source>
        <strain evidence="2 3">DSM 101688</strain>
    </source>
</reference>
<keyword evidence="3" id="KW-1185">Reference proteome</keyword>